<feature type="compositionally biased region" description="Basic and acidic residues" evidence="1">
    <location>
        <begin position="126"/>
        <end position="141"/>
    </location>
</feature>
<feature type="transmembrane region" description="Helical" evidence="2">
    <location>
        <begin position="60"/>
        <end position="79"/>
    </location>
</feature>
<keyword evidence="4" id="KW-1185">Reference proteome</keyword>
<reference evidence="4" key="1">
    <citation type="journal article" date="2017" name="bioRxiv">
        <title>Conservation of a gene cluster reveals novel cercosporin biosynthetic mechanisms and extends production to the genus Colletotrichum.</title>
        <authorList>
            <person name="de Jonge R."/>
            <person name="Ebert M.K."/>
            <person name="Huitt-Roehl C.R."/>
            <person name="Pal P."/>
            <person name="Suttle J.C."/>
            <person name="Spanner R.E."/>
            <person name="Neubauer J.D."/>
            <person name="Jurick W.M.II."/>
            <person name="Stott K.A."/>
            <person name="Secor G.A."/>
            <person name="Thomma B.P.H.J."/>
            <person name="Van de Peer Y."/>
            <person name="Townsend C.A."/>
            <person name="Bolton M.D."/>
        </authorList>
    </citation>
    <scope>NUCLEOTIDE SEQUENCE [LARGE SCALE GENOMIC DNA]</scope>
    <source>
        <strain evidence="4">CBS538.71</strain>
    </source>
</reference>
<protein>
    <submittedName>
        <fullName evidence="3">Uncharacterized protein</fullName>
    </submittedName>
</protein>
<dbReference type="EMBL" id="PNEN01001634">
    <property type="protein sequence ID" value="PPJ52947.1"/>
    <property type="molecule type" value="Genomic_DNA"/>
</dbReference>
<feature type="compositionally biased region" description="Polar residues" evidence="1">
    <location>
        <begin position="152"/>
        <end position="161"/>
    </location>
</feature>
<organism evidence="3 4">
    <name type="scientific">Cercospora berteroae</name>
    <dbReference type="NCBI Taxonomy" id="357750"/>
    <lineage>
        <taxon>Eukaryota</taxon>
        <taxon>Fungi</taxon>
        <taxon>Dikarya</taxon>
        <taxon>Ascomycota</taxon>
        <taxon>Pezizomycotina</taxon>
        <taxon>Dothideomycetes</taxon>
        <taxon>Dothideomycetidae</taxon>
        <taxon>Mycosphaerellales</taxon>
        <taxon>Mycosphaerellaceae</taxon>
        <taxon>Cercospora</taxon>
    </lineage>
</organism>
<dbReference type="AlphaFoldDB" id="A0A2S6BZN2"/>
<feature type="transmembrane region" description="Helical" evidence="2">
    <location>
        <begin position="26"/>
        <end position="48"/>
    </location>
</feature>
<feature type="compositionally biased region" description="Low complexity" evidence="1">
    <location>
        <begin position="162"/>
        <end position="176"/>
    </location>
</feature>
<evidence type="ECO:0000313" key="4">
    <source>
        <dbReference type="Proteomes" id="UP000237631"/>
    </source>
</evidence>
<dbReference type="Proteomes" id="UP000237631">
    <property type="component" value="Unassembled WGS sequence"/>
</dbReference>
<name>A0A2S6BZN2_9PEZI</name>
<feature type="region of interest" description="Disordered" evidence="1">
    <location>
        <begin position="116"/>
        <end position="178"/>
    </location>
</feature>
<dbReference type="OrthoDB" id="4502894at2759"/>
<evidence type="ECO:0000256" key="2">
    <source>
        <dbReference type="SAM" id="Phobius"/>
    </source>
</evidence>
<keyword evidence="2" id="KW-0472">Membrane</keyword>
<keyword evidence="2" id="KW-0812">Transmembrane</keyword>
<keyword evidence="2" id="KW-1133">Transmembrane helix</keyword>
<comment type="caution">
    <text evidence="3">The sequence shown here is derived from an EMBL/GenBank/DDBJ whole genome shotgun (WGS) entry which is preliminary data.</text>
</comment>
<accession>A0A2S6BZN2</accession>
<feature type="transmembrane region" description="Helical" evidence="2">
    <location>
        <begin position="85"/>
        <end position="106"/>
    </location>
</feature>
<evidence type="ECO:0000313" key="3">
    <source>
        <dbReference type="EMBL" id="PPJ52947.1"/>
    </source>
</evidence>
<evidence type="ECO:0000256" key="1">
    <source>
        <dbReference type="SAM" id="MobiDB-lite"/>
    </source>
</evidence>
<proteinExistence type="predicted"/>
<sequence>MSDQAASDQLLGAAAILPALASGAYWLVYSIVIVLRTIAYAVLWLLNLLWRPIAFTLQPLLYLGNFLLACLALPFKAIVKLETLYIYLGIAALVGVIGGLLVSLIASKVTGTFLKPPPIKPQKGRSVKDYREQKQQKKVKDQLPTLLVPPTRQVNGVSPQRLSPGSPSPGYLSLSDGGRRKAGLLSTAILEEEDSEF</sequence>
<gene>
    <name evidence="3" type="ORF">CBER1_11620</name>
</gene>